<evidence type="ECO:0000313" key="9">
    <source>
        <dbReference type="RefSeq" id="XP_055864566.1"/>
    </source>
</evidence>
<dbReference type="OMA" id="CQQAYFA"/>
<keyword evidence="2 7" id="KW-0812">Transmembrane</keyword>
<dbReference type="RefSeq" id="XP_055864568.1">
    <property type="nucleotide sequence ID" value="XM_056008593.1"/>
</dbReference>
<dbReference type="Gene3D" id="1.20.120.550">
    <property type="entry name" value="Membrane associated eicosanoid/glutathione metabolism-like domain"/>
    <property type="match status" value="1"/>
</dbReference>
<dbReference type="GO" id="GO:0005635">
    <property type="term" value="C:nuclear envelope"/>
    <property type="evidence" value="ECO:0007669"/>
    <property type="project" value="TreeGrafter"/>
</dbReference>
<dbReference type="OrthoDB" id="410651at2759"/>
<keyword evidence="8" id="KW-1185">Reference proteome</keyword>
<dbReference type="GO" id="GO:0005789">
    <property type="term" value="C:endoplasmic reticulum membrane"/>
    <property type="evidence" value="ECO:0007669"/>
    <property type="project" value="UniProtKB-SubCell"/>
</dbReference>
<keyword evidence="4" id="KW-0256">Endoplasmic reticulum</keyword>
<feature type="transmembrane region" description="Helical" evidence="7">
    <location>
        <begin position="114"/>
        <end position="135"/>
    </location>
</feature>
<protein>
    <submittedName>
        <fullName evidence="9 10">Microsomal glutathione S-transferase 2-like</fullName>
    </submittedName>
</protein>
<feature type="transmembrane region" description="Helical" evidence="7">
    <location>
        <begin position="71"/>
        <end position="93"/>
    </location>
</feature>
<keyword evidence="5 7" id="KW-1133">Transmembrane helix</keyword>
<dbReference type="InterPro" id="IPR050997">
    <property type="entry name" value="MAPEG"/>
</dbReference>
<sequence length="156" mass="17626">MTSFPIDKYALPAAVTVAGIHQMFTFAKSVGNARRKYNVQVPETTGPPEFVRVFRAHQNSLEFYPVSLTGLWIGSVFFHPVPASVFYGVYLLGRKRYFEGYVEKEDKRLPGFYLSLRCLTGLSVLCLLGVGHKLVRYYGGVDLLTLLQEKLPMIKN</sequence>
<evidence type="ECO:0000256" key="6">
    <source>
        <dbReference type="ARBA" id="ARBA00023136"/>
    </source>
</evidence>
<dbReference type="PRINTS" id="PR00488">
    <property type="entry name" value="5LPOXGNASEAP"/>
</dbReference>
<evidence type="ECO:0000313" key="11">
    <source>
        <dbReference type="RefSeq" id="XP_055864568.1"/>
    </source>
</evidence>
<name>A0A9W2YP37_BIOGL</name>
<accession>A0A9W2YP37</accession>
<dbReference type="PANTHER" id="PTHR10250">
    <property type="entry name" value="MICROSOMAL GLUTATHIONE S-TRANSFERASE"/>
    <property type="match status" value="1"/>
</dbReference>
<dbReference type="Proteomes" id="UP001165740">
    <property type="component" value="Chromosome 13"/>
</dbReference>
<dbReference type="SUPFAM" id="SSF161084">
    <property type="entry name" value="MAPEG domain-like"/>
    <property type="match status" value="1"/>
</dbReference>
<dbReference type="GO" id="GO:0004602">
    <property type="term" value="F:glutathione peroxidase activity"/>
    <property type="evidence" value="ECO:0007669"/>
    <property type="project" value="TreeGrafter"/>
</dbReference>
<proteinExistence type="predicted"/>
<evidence type="ECO:0000313" key="8">
    <source>
        <dbReference type="Proteomes" id="UP001165740"/>
    </source>
</evidence>
<dbReference type="AlphaFoldDB" id="A0A9W2YP37"/>
<dbReference type="InterPro" id="IPR001129">
    <property type="entry name" value="Membr-assoc_MAPEG"/>
</dbReference>
<gene>
    <name evidence="9 10 11" type="primary">LOC106065923</name>
</gene>
<evidence type="ECO:0000256" key="2">
    <source>
        <dbReference type="ARBA" id="ARBA00022692"/>
    </source>
</evidence>
<dbReference type="RefSeq" id="XP_055864567.1">
    <property type="nucleotide sequence ID" value="XM_056008592.1"/>
</dbReference>
<dbReference type="GO" id="GO:0008047">
    <property type="term" value="F:enzyme activator activity"/>
    <property type="evidence" value="ECO:0007669"/>
    <property type="project" value="InterPro"/>
</dbReference>
<dbReference type="InterPro" id="IPR023352">
    <property type="entry name" value="MAPEG-like_dom_sf"/>
</dbReference>
<organism evidence="8 9">
    <name type="scientific">Biomphalaria glabrata</name>
    <name type="common">Bloodfluke planorb</name>
    <name type="synonym">Freshwater snail</name>
    <dbReference type="NCBI Taxonomy" id="6526"/>
    <lineage>
        <taxon>Eukaryota</taxon>
        <taxon>Metazoa</taxon>
        <taxon>Spiralia</taxon>
        <taxon>Lophotrochozoa</taxon>
        <taxon>Mollusca</taxon>
        <taxon>Gastropoda</taxon>
        <taxon>Heterobranchia</taxon>
        <taxon>Euthyneura</taxon>
        <taxon>Panpulmonata</taxon>
        <taxon>Hygrophila</taxon>
        <taxon>Lymnaeoidea</taxon>
        <taxon>Planorbidae</taxon>
        <taxon>Biomphalaria</taxon>
    </lineage>
</organism>
<keyword evidence="6 7" id="KW-0472">Membrane</keyword>
<dbReference type="GO" id="GO:0019370">
    <property type="term" value="P:leukotriene biosynthetic process"/>
    <property type="evidence" value="ECO:0007669"/>
    <property type="project" value="UniProtKB-KW"/>
</dbReference>
<dbReference type="PANTHER" id="PTHR10250:SF15">
    <property type="entry name" value="MICROSOMAL GLUTATHIONE S-TRANSFERASE-RELATED"/>
    <property type="match status" value="1"/>
</dbReference>
<reference evidence="9 10" key="1">
    <citation type="submission" date="2025-04" db="UniProtKB">
        <authorList>
            <consortium name="RefSeq"/>
        </authorList>
    </citation>
    <scope>IDENTIFICATION</scope>
</reference>
<dbReference type="FunFam" id="1.20.120.550:FF:000003">
    <property type="entry name" value="Leukotriene C4 synthase"/>
    <property type="match status" value="1"/>
</dbReference>
<evidence type="ECO:0000256" key="3">
    <source>
        <dbReference type="ARBA" id="ARBA00022751"/>
    </source>
</evidence>
<dbReference type="InterPro" id="IPR001446">
    <property type="entry name" value="5_LipOase_AP"/>
</dbReference>
<keyword evidence="3" id="KW-0434">Leukotriene biosynthesis</keyword>
<comment type="subcellular location">
    <subcellularLocation>
        <location evidence="1">Endoplasmic reticulum membrane</location>
        <topology evidence="1">Multi-pass membrane protein</topology>
    </subcellularLocation>
</comment>
<dbReference type="RefSeq" id="XP_055864566.1">
    <property type="nucleotide sequence ID" value="XM_056008591.1"/>
</dbReference>
<evidence type="ECO:0000256" key="4">
    <source>
        <dbReference type="ARBA" id="ARBA00022824"/>
    </source>
</evidence>
<evidence type="ECO:0000256" key="7">
    <source>
        <dbReference type="SAM" id="Phobius"/>
    </source>
</evidence>
<evidence type="ECO:0000256" key="1">
    <source>
        <dbReference type="ARBA" id="ARBA00004477"/>
    </source>
</evidence>
<dbReference type="Pfam" id="PF01124">
    <property type="entry name" value="MAPEG"/>
    <property type="match status" value="1"/>
</dbReference>
<dbReference type="GO" id="GO:0004364">
    <property type="term" value="F:glutathione transferase activity"/>
    <property type="evidence" value="ECO:0007669"/>
    <property type="project" value="TreeGrafter"/>
</dbReference>
<evidence type="ECO:0000313" key="10">
    <source>
        <dbReference type="RefSeq" id="XP_055864567.1"/>
    </source>
</evidence>
<dbReference type="GeneID" id="106065923"/>
<evidence type="ECO:0000256" key="5">
    <source>
        <dbReference type="ARBA" id="ARBA00022989"/>
    </source>
</evidence>